<sequence length="75" mass="8897">MNNKTKFIILCCILMVTKRVQAMETQKVNIQIPNFKVSINDIEMEKRENKYPIILYRRIVKSNATPMVRDQKVLL</sequence>
<keyword evidence="1" id="KW-0732">Signal</keyword>
<evidence type="ECO:0000256" key="1">
    <source>
        <dbReference type="SAM" id="SignalP"/>
    </source>
</evidence>
<evidence type="ECO:0000313" key="2">
    <source>
        <dbReference type="EMBL" id="SMB88735.1"/>
    </source>
</evidence>
<dbReference type="Proteomes" id="UP000192368">
    <property type="component" value="Unassembled WGS sequence"/>
</dbReference>
<accession>A0A1W1V644</accession>
<feature type="chain" id="PRO_5012303298" evidence="1">
    <location>
        <begin position="23"/>
        <end position="75"/>
    </location>
</feature>
<evidence type="ECO:0000313" key="3">
    <source>
        <dbReference type="Proteomes" id="UP000192368"/>
    </source>
</evidence>
<reference evidence="3" key="1">
    <citation type="submission" date="2017-04" db="EMBL/GenBank/DDBJ databases">
        <authorList>
            <person name="Varghese N."/>
            <person name="Submissions S."/>
        </authorList>
    </citation>
    <scope>NUCLEOTIDE SEQUENCE [LARGE SCALE GENOMIC DNA]</scope>
    <source>
        <strain evidence="3">DSM 20463</strain>
    </source>
</reference>
<keyword evidence="3" id="KW-1185">Reference proteome</keyword>
<gene>
    <name evidence="2" type="ORF">SAMN00017477_1455</name>
</gene>
<dbReference type="AlphaFoldDB" id="A0A1W1V644"/>
<name>A0A1W1V644_PEPAS</name>
<organism evidence="2 3">
    <name type="scientific">Peptoniphilus asaccharolyticus DSM 20463</name>
    <dbReference type="NCBI Taxonomy" id="573058"/>
    <lineage>
        <taxon>Bacteria</taxon>
        <taxon>Bacillati</taxon>
        <taxon>Bacillota</taxon>
        <taxon>Tissierellia</taxon>
        <taxon>Tissierellales</taxon>
        <taxon>Peptoniphilaceae</taxon>
        <taxon>Peptoniphilus</taxon>
    </lineage>
</organism>
<protein>
    <submittedName>
        <fullName evidence="2">Uncharacterized protein</fullName>
    </submittedName>
</protein>
<dbReference type="EMBL" id="FWWR01000009">
    <property type="protein sequence ID" value="SMB88735.1"/>
    <property type="molecule type" value="Genomic_DNA"/>
</dbReference>
<proteinExistence type="predicted"/>
<feature type="signal peptide" evidence="1">
    <location>
        <begin position="1"/>
        <end position="22"/>
    </location>
</feature>